<sequence>HFLGEDLGNFGPKELDQIECILDASLKKIRSKQEKNLVEVNMVLKTNLKELVLQYQKHGIKGKARHYTGPSLRRPKVFSSPLNATTQNKFAAYPYLSSAFAYKFQRAKSNEDASSSTIHARAQKEHHTIKFSKYGGGELNKSNTQSRQSSYPSPYHHYEVKDGSAELRASIEKNKNK</sequence>
<feature type="non-terminal residue" evidence="3">
    <location>
        <position position="177"/>
    </location>
</feature>
<feature type="non-terminal residue" evidence="3">
    <location>
        <position position="1"/>
    </location>
</feature>
<feature type="region of interest" description="Disordered" evidence="1">
    <location>
        <begin position="132"/>
        <end position="177"/>
    </location>
</feature>
<dbReference type="InterPro" id="IPR002487">
    <property type="entry name" value="TF_Kbox"/>
</dbReference>
<evidence type="ECO:0000313" key="3">
    <source>
        <dbReference type="EMBL" id="GFQ08071.1"/>
    </source>
</evidence>
<name>A0A830D7K2_9LAMI</name>
<evidence type="ECO:0000313" key="4">
    <source>
        <dbReference type="Proteomes" id="UP000653305"/>
    </source>
</evidence>
<dbReference type="GO" id="GO:0003700">
    <property type="term" value="F:DNA-binding transcription factor activity"/>
    <property type="evidence" value="ECO:0007669"/>
    <property type="project" value="InterPro"/>
</dbReference>
<gene>
    <name evidence="3" type="ORF">PHJA_002951100</name>
</gene>
<protein>
    <recommendedName>
        <fullName evidence="2">K-box domain-containing protein</fullName>
    </recommendedName>
</protein>
<dbReference type="EMBL" id="BMAC01002868">
    <property type="protein sequence ID" value="GFQ08071.1"/>
    <property type="molecule type" value="Genomic_DNA"/>
</dbReference>
<proteinExistence type="predicted"/>
<evidence type="ECO:0000256" key="1">
    <source>
        <dbReference type="SAM" id="MobiDB-lite"/>
    </source>
</evidence>
<reference evidence="3" key="1">
    <citation type="submission" date="2020-07" db="EMBL/GenBank/DDBJ databases">
        <title>Ethylene signaling mediates host invasion by parasitic plants.</title>
        <authorList>
            <person name="Yoshida S."/>
        </authorList>
    </citation>
    <scope>NUCLEOTIDE SEQUENCE</scope>
    <source>
        <strain evidence="3">Okayama</strain>
    </source>
</reference>
<feature type="compositionally biased region" description="Polar residues" evidence="1">
    <location>
        <begin position="140"/>
        <end position="152"/>
    </location>
</feature>
<evidence type="ECO:0000259" key="2">
    <source>
        <dbReference type="Pfam" id="PF01486"/>
    </source>
</evidence>
<keyword evidence="4" id="KW-1185">Reference proteome</keyword>
<comment type="caution">
    <text evidence="3">The sequence shown here is derived from an EMBL/GenBank/DDBJ whole genome shotgun (WGS) entry which is preliminary data.</text>
</comment>
<accession>A0A830D7K2</accession>
<feature type="compositionally biased region" description="Basic and acidic residues" evidence="1">
    <location>
        <begin position="156"/>
        <end position="177"/>
    </location>
</feature>
<feature type="domain" description="K-box" evidence="2">
    <location>
        <begin position="1"/>
        <end position="51"/>
    </location>
</feature>
<dbReference type="AlphaFoldDB" id="A0A830D7K2"/>
<dbReference type="Proteomes" id="UP000653305">
    <property type="component" value="Unassembled WGS sequence"/>
</dbReference>
<dbReference type="Pfam" id="PF01486">
    <property type="entry name" value="K-box"/>
    <property type="match status" value="1"/>
</dbReference>
<dbReference type="GO" id="GO:0005634">
    <property type="term" value="C:nucleus"/>
    <property type="evidence" value="ECO:0007669"/>
    <property type="project" value="InterPro"/>
</dbReference>
<organism evidence="3 4">
    <name type="scientific">Phtheirospermum japonicum</name>
    <dbReference type="NCBI Taxonomy" id="374723"/>
    <lineage>
        <taxon>Eukaryota</taxon>
        <taxon>Viridiplantae</taxon>
        <taxon>Streptophyta</taxon>
        <taxon>Embryophyta</taxon>
        <taxon>Tracheophyta</taxon>
        <taxon>Spermatophyta</taxon>
        <taxon>Magnoliopsida</taxon>
        <taxon>eudicotyledons</taxon>
        <taxon>Gunneridae</taxon>
        <taxon>Pentapetalae</taxon>
        <taxon>asterids</taxon>
        <taxon>lamiids</taxon>
        <taxon>Lamiales</taxon>
        <taxon>Orobanchaceae</taxon>
        <taxon>Orobanchaceae incertae sedis</taxon>
        <taxon>Phtheirospermum</taxon>
    </lineage>
</organism>